<organism evidence="5 6">
    <name type="scientific">Aspergillus fumigatiaffinis</name>
    <dbReference type="NCBI Taxonomy" id="340414"/>
    <lineage>
        <taxon>Eukaryota</taxon>
        <taxon>Fungi</taxon>
        <taxon>Dikarya</taxon>
        <taxon>Ascomycota</taxon>
        <taxon>Pezizomycotina</taxon>
        <taxon>Eurotiomycetes</taxon>
        <taxon>Eurotiomycetidae</taxon>
        <taxon>Eurotiales</taxon>
        <taxon>Aspergillaceae</taxon>
        <taxon>Aspergillus</taxon>
        <taxon>Aspergillus subgen. Fumigati</taxon>
    </lineage>
</organism>
<dbReference type="InterPro" id="IPR000073">
    <property type="entry name" value="AB_hydrolase_1"/>
</dbReference>
<dbReference type="SUPFAM" id="SSF53474">
    <property type="entry name" value="alpha/beta-Hydrolases"/>
    <property type="match status" value="1"/>
</dbReference>
<dbReference type="InterPro" id="IPR029058">
    <property type="entry name" value="AB_hydrolase_fold"/>
</dbReference>
<dbReference type="InterPro" id="IPR015813">
    <property type="entry name" value="Pyrv/PenolPyrv_kinase-like_dom"/>
</dbReference>
<gene>
    <name evidence="5" type="ORF">CNMCM6805_009209</name>
</gene>
<dbReference type="InterPro" id="IPR050251">
    <property type="entry name" value="HpcH-HpaI_aldolase"/>
</dbReference>
<keyword evidence="2" id="KW-0456">Lyase</keyword>
<accession>A0A8H4GR35</accession>
<dbReference type="Proteomes" id="UP000653565">
    <property type="component" value="Unassembled WGS sequence"/>
</dbReference>
<dbReference type="Gene3D" id="3.20.20.60">
    <property type="entry name" value="Phosphoenolpyruvate-binding domains"/>
    <property type="match status" value="1"/>
</dbReference>
<evidence type="ECO:0000259" key="3">
    <source>
        <dbReference type="Pfam" id="PF00561"/>
    </source>
</evidence>
<sequence length="345" mass="37346">MGFHLIGHSMGGLTALLLAHRYPDRVLSFVDIKGNLAPEDCFLSRQIFTFRSDGPEAFFDEFIDRTRKSKSFASALYASTLRARVRAPAIRPIFESMVRLSHEEDPAAHVPGVAVPEDVHVRGGESGSVGIIIDCEHGHISDDSMHSSTAAIAALGVSPLVRLRTTHADLIKRALDAGAHGIVVPQINSAEEARTVVSQSKFPPQGLRGQGSAFPAIAHGTDMPTYLKTANETLITCVQIESKAGVENVDAICAVPGVDMIFIGPNDLALSILGYLPAKETEPEFVDAIEKIVAAARKHGKWVGRLSNNGALCREHLKVFDTVAMSYDIRAIQNWYTTELQVARS</sequence>
<name>A0A8H4GR35_9EURO</name>
<feature type="domain" description="HpcH/HpaI aldolase/citrate lyase" evidence="4">
    <location>
        <begin position="145"/>
        <end position="300"/>
    </location>
</feature>
<dbReference type="EMBL" id="JAAAPX010000079">
    <property type="protein sequence ID" value="KAF4233442.1"/>
    <property type="molecule type" value="Genomic_DNA"/>
</dbReference>
<evidence type="ECO:0000256" key="2">
    <source>
        <dbReference type="ARBA" id="ARBA00023239"/>
    </source>
</evidence>
<evidence type="ECO:0000259" key="4">
    <source>
        <dbReference type="Pfam" id="PF03328"/>
    </source>
</evidence>
<dbReference type="Pfam" id="PF00561">
    <property type="entry name" value="Abhydrolase_1"/>
    <property type="match status" value="1"/>
</dbReference>
<evidence type="ECO:0000313" key="6">
    <source>
        <dbReference type="Proteomes" id="UP000653565"/>
    </source>
</evidence>
<feature type="domain" description="AB hydrolase-1" evidence="3">
    <location>
        <begin position="3"/>
        <end position="64"/>
    </location>
</feature>
<comment type="caution">
    <text evidence="5">The sequence shown here is derived from an EMBL/GenBank/DDBJ whole genome shotgun (WGS) entry which is preliminary data.</text>
</comment>
<evidence type="ECO:0000256" key="1">
    <source>
        <dbReference type="ARBA" id="ARBA00022723"/>
    </source>
</evidence>
<dbReference type="GO" id="GO:0046872">
    <property type="term" value="F:metal ion binding"/>
    <property type="evidence" value="ECO:0007669"/>
    <property type="project" value="UniProtKB-KW"/>
</dbReference>
<dbReference type="OrthoDB" id="1621678at2759"/>
<dbReference type="GO" id="GO:0016832">
    <property type="term" value="F:aldehyde-lyase activity"/>
    <property type="evidence" value="ECO:0007669"/>
    <property type="project" value="TreeGrafter"/>
</dbReference>
<reference evidence="5" key="1">
    <citation type="journal article" date="2020" name="bioRxiv">
        <title>Genomic and phenotypic heterogeneity of clinical isolates of the human pathogens Aspergillus fumigatus, Aspergillus lentulus and Aspergillus fumigatiaffinis.</title>
        <authorList>
            <person name="dos Santos R.A.C."/>
            <person name="Steenwyk J.L."/>
            <person name="Rivero-Menendez O."/>
            <person name="Mead M.E."/>
            <person name="Silva L.P."/>
            <person name="Bastos R.W."/>
            <person name="Alastruey-Izquierdo A."/>
            <person name="Goldman G.H."/>
            <person name="Rokas A."/>
        </authorList>
    </citation>
    <scope>NUCLEOTIDE SEQUENCE</scope>
    <source>
        <strain evidence="5">CNM-CM6805</strain>
    </source>
</reference>
<dbReference type="SUPFAM" id="SSF51621">
    <property type="entry name" value="Phosphoenolpyruvate/pyruvate domain"/>
    <property type="match status" value="1"/>
</dbReference>
<proteinExistence type="predicted"/>
<dbReference type="PANTHER" id="PTHR30502:SF9">
    <property type="entry name" value="HPCH_HPAI ALDOLASE_CITRATE LYASE DOMAIN-CONTAINING PROTEIN"/>
    <property type="match status" value="1"/>
</dbReference>
<keyword evidence="1" id="KW-0479">Metal-binding</keyword>
<reference evidence="5" key="2">
    <citation type="submission" date="2020-04" db="EMBL/GenBank/DDBJ databases">
        <authorList>
            <person name="Santos R.A.C."/>
            <person name="Steenwyk J.L."/>
            <person name="Rivero-Menendez O."/>
            <person name="Mead M.E."/>
            <person name="Silva L.P."/>
            <person name="Bastos R.W."/>
            <person name="Alastruey-Izquierdo A."/>
            <person name="Goldman G.H."/>
            <person name="Rokas A."/>
        </authorList>
    </citation>
    <scope>NUCLEOTIDE SEQUENCE</scope>
    <source>
        <strain evidence="5">CNM-CM6805</strain>
    </source>
</reference>
<dbReference type="AlphaFoldDB" id="A0A8H4GR35"/>
<dbReference type="Pfam" id="PF03328">
    <property type="entry name" value="HpcH_HpaI"/>
    <property type="match status" value="1"/>
</dbReference>
<dbReference type="PANTHER" id="PTHR30502">
    <property type="entry name" value="2-KETO-3-DEOXY-L-RHAMNONATE ALDOLASE"/>
    <property type="match status" value="1"/>
</dbReference>
<evidence type="ECO:0008006" key="7">
    <source>
        <dbReference type="Google" id="ProtNLM"/>
    </source>
</evidence>
<keyword evidence="6" id="KW-1185">Reference proteome</keyword>
<dbReference type="InterPro" id="IPR005000">
    <property type="entry name" value="Aldolase/citrate-lyase_domain"/>
</dbReference>
<dbReference type="InterPro" id="IPR040442">
    <property type="entry name" value="Pyrv_kinase-like_dom_sf"/>
</dbReference>
<dbReference type="GO" id="GO:0005737">
    <property type="term" value="C:cytoplasm"/>
    <property type="evidence" value="ECO:0007669"/>
    <property type="project" value="TreeGrafter"/>
</dbReference>
<protein>
    <recommendedName>
        <fullName evidence="7">HpcH/HpaI aldolase/citrate lyase domain-containing protein</fullName>
    </recommendedName>
</protein>
<dbReference type="Gene3D" id="3.40.50.1820">
    <property type="entry name" value="alpha/beta hydrolase"/>
    <property type="match status" value="1"/>
</dbReference>
<evidence type="ECO:0000313" key="5">
    <source>
        <dbReference type="EMBL" id="KAF4233442.1"/>
    </source>
</evidence>